<evidence type="ECO:0000259" key="6">
    <source>
        <dbReference type="PROSITE" id="PS50110"/>
    </source>
</evidence>
<dbReference type="PRINTS" id="PR00032">
    <property type="entry name" value="HTHARAC"/>
</dbReference>
<evidence type="ECO:0000313" key="7">
    <source>
        <dbReference type="EMBL" id="MFD1222759.1"/>
    </source>
</evidence>
<dbReference type="Pfam" id="PF00072">
    <property type="entry name" value="Response_reg"/>
    <property type="match status" value="1"/>
</dbReference>
<keyword evidence="3" id="KW-0804">Transcription</keyword>
<keyword evidence="1" id="KW-0805">Transcription regulation</keyword>
<dbReference type="PANTHER" id="PTHR43280">
    <property type="entry name" value="ARAC-FAMILY TRANSCRIPTIONAL REGULATOR"/>
    <property type="match status" value="1"/>
</dbReference>
<dbReference type="InterPro" id="IPR009057">
    <property type="entry name" value="Homeodomain-like_sf"/>
</dbReference>
<dbReference type="SUPFAM" id="SSF52172">
    <property type="entry name" value="CheY-like"/>
    <property type="match status" value="1"/>
</dbReference>
<dbReference type="Gene3D" id="1.10.10.60">
    <property type="entry name" value="Homeodomain-like"/>
    <property type="match status" value="2"/>
</dbReference>
<gene>
    <name evidence="7" type="ORF">ACFQ4B_21835</name>
</gene>
<feature type="domain" description="HTH araC/xylS-type" evidence="5">
    <location>
        <begin position="278"/>
        <end position="376"/>
    </location>
</feature>
<dbReference type="PANTHER" id="PTHR43280:SF28">
    <property type="entry name" value="HTH-TYPE TRANSCRIPTIONAL ACTIVATOR RHAS"/>
    <property type="match status" value="1"/>
</dbReference>
<dbReference type="SMART" id="SM00448">
    <property type="entry name" value="REC"/>
    <property type="match status" value="1"/>
</dbReference>
<evidence type="ECO:0000259" key="5">
    <source>
        <dbReference type="PROSITE" id="PS01124"/>
    </source>
</evidence>
<organism evidence="7 8">
    <name type="scientific">Paenibacillus vulneris</name>
    <dbReference type="NCBI Taxonomy" id="1133364"/>
    <lineage>
        <taxon>Bacteria</taxon>
        <taxon>Bacillati</taxon>
        <taxon>Bacillota</taxon>
        <taxon>Bacilli</taxon>
        <taxon>Bacillales</taxon>
        <taxon>Paenibacillaceae</taxon>
        <taxon>Paenibacillus</taxon>
    </lineage>
</organism>
<dbReference type="EMBL" id="JBHTLU010000031">
    <property type="protein sequence ID" value="MFD1222759.1"/>
    <property type="molecule type" value="Genomic_DNA"/>
</dbReference>
<evidence type="ECO:0000256" key="2">
    <source>
        <dbReference type="ARBA" id="ARBA00023125"/>
    </source>
</evidence>
<dbReference type="PROSITE" id="PS01124">
    <property type="entry name" value="HTH_ARAC_FAMILY_2"/>
    <property type="match status" value="1"/>
</dbReference>
<accession>A0ABW3UR09</accession>
<dbReference type="PROSITE" id="PS00041">
    <property type="entry name" value="HTH_ARAC_FAMILY_1"/>
    <property type="match status" value="1"/>
</dbReference>
<evidence type="ECO:0000313" key="8">
    <source>
        <dbReference type="Proteomes" id="UP001597180"/>
    </source>
</evidence>
<name>A0ABW3UR09_9BACL</name>
<protein>
    <submittedName>
        <fullName evidence="7">Helix-turn-helix domain-containing protein</fullName>
    </submittedName>
</protein>
<evidence type="ECO:0000256" key="4">
    <source>
        <dbReference type="PROSITE-ProRule" id="PRU00169"/>
    </source>
</evidence>
<keyword evidence="2" id="KW-0238">DNA-binding</keyword>
<dbReference type="PROSITE" id="PS50110">
    <property type="entry name" value="RESPONSE_REGULATORY"/>
    <property type="match status" value="1"/>
</dbReference>
<keyword evidence="8" id="KW-1185">Reference proteome</keyword>
<comment type="caution">
    <text evidence="7">The sequence shown here is derived from an EMBL/GenBank/DDBJ whole genome shotgun (WGS) entry which is preliminary data.</text>
</comment>
<evidence type="ECO:0000256" key="1">
    <source>
        <dbReference type="ARBA" id="ARBA00023015"/>
    </source>
</evidence>
<dbReference type="SMART" id="SM00342">
    <property type="entry name" value="HTH_ARAC"/>
    <property type="match status" value="1"/>
</dbReference>
<evidence type="ECO:0000256" key="3">
    <source>
        <dbReference type="ARBA" id="ARBA00023163"/>
    </source>
</evidence>
<keyword evidence="4" id="KW-0597">Phosphoprotein</keyword>
<dbReference type="Gene3D" id="3.40.50.2300">
    <property type="match status" value="1"/>
</dbReference>
<dbReference type="RefSeq" id="WP_345588547.1">
    <property type="nucleotide sequence ID" value="NZ_BAABJG010000015.1"/>
</dbReference>
<proteinExistence type="predicted"/>
<dbReference type="InterPro" id="IPR020449">
    <property type="entry name" value="Tscrpt_reg_AraC-type_HTH"/>
</dbReference>
<dbReference type="Proteomes" id="UP001597180">
    <property type="component" value="Unassembled WGS sequence"/>
</dbReference>
<dbReference type="InterPro" id="IPR018060">
    <property type="entry name" value="HTH_AraC"/>
</dbReference>
<dbReference type="CDD" id="cd17536">
    <property type="entry name" value="REC_YesN-like"/>
    <property type="match status" value="1"/>
</dbReference>
<dbReference type="InterPro" id="IPR001789">
    <property type="entry name" value="Sig_transdc_resp-reg_receiver"/>
</dbReference>
<sequence length="391" mass="44529">MDKTQYLPKVRVFFITVAFRNKGGFALLRVIFVDDEPWALTGIKNIIDWNKEGFEVIETFLDPRQALDSLTRIQPDIVFTDIRMPGMTGLDLVKESREKGIHSEFVIVSAYSDFEVARGALQYDVFHYILKPLDRDEVGTVADRLRKKLNSGKHPVLMEVFQTGKLMSNKQREVLVAAAIHNHCYVAVADSKDYSLPHKKDIYVEQFLLSDGTRLYLLSSKQSLEPLFNQWRISAAACGVSLGISVQRPGFEDFDNMLSEAVCAAQLEIDYSANAIVSAIQVYLSRNYQNELSLSEISERFYLSETYLCELFKKQTGVTLTGFLTAIRMKRAAHLLVENEAPVQQVADKVGYSDYGYFGRIFKRFFGFTPSKYRKIQHAAIINKNFSALEE</sequence>
<feature type="domain" description="Response regulatory" evidence="6">
    <location>
        <begin position="29"/>
        <end position="146"/>
    </location>
</feature>
<dbReference type="Pfam" id="PF12833">
    <property type="entry name" value="HTH_18"/>
    <property type="match status" value="1"/>
</dbReference>
<dbReference type="InterPro" id="IPR011006">
    <property type="entry name" value="CheY-like_superfamily"/>
</dbReference>
<dbReference type="InterPro" id="IPR018062">
    <property type="entry name" value="HTH_AraC-typ_CS"/>
</dbReference>
<dbReference type="SUPFAM" id="SSF46689">
    <property type="entry name" value="Homeodomain-like"/>
    <property type="match status" value="2"/>
</dbReference>
<feature type="modified residue" description="4-aspartylphosphate" evidence="4">
    <location>
        <position position="81"/>
    </location>
</feature>
<reference evidence="8" key="1">
    <citation type="journal article" date="2019" name="Int. J. Syst. Evol. Microbiol.">
        <title>The Global Catalogue of Microorganisms (GCM) 10K type strain sequencing project: providing services to taxonomists for standard genome sequencing and annotation.</title>
        <authorList>
            <consortium name="The Broad Institute Genomics Platform"/>
            <consortium name="The Broad Institute Genome Sequencing Center for Infectious Disease"/>
            <person name="Wu L."/>
            <person name="Ma J."/>
        </authorList>
    </citation>
    <scope>NUCLEOTIDE SEQUENCE [LARGE SCALE GENOMIC DNA]</scope>
    <source>
        <strain evidence="8">CCUG 53270</strain>
    </source>
</reference>